<evidence type="ECO:0008006" key="4">
    <source>
        <dbReference type="Google" id="ProtNLM"/>
    </source>
</evidence>
<proteinExistence type="predicted"/>
<reference evidence="2" key="2">
    <citation type="submission" date="2013-04" db="UniProtKB">
        <authorList>
            <consortium name="EnsemblPlants"/>
        </authorList>
    </citation>
    <scope>IDENTIFICATION</scope>
</reference>
<dbReference type="AlphaFoldDB" id="J3NES6"/>
<dbReference type="Proteomes" id="UP000006038">
    <property type="component" value="Chromosome 12"/>
</dbReference>
<name>J3NES6_ORYBR</name>
<reference evidence="2" key="1">
    <citation type="journal article" date="2013" name="Nat. Commun.">
        <title>Whole-genome sequencing of Oryza brachyantha reveals mechanisms underlying Oryza genome evolution.</title>
        <authorList>
            <person name="Chen J."/>
            <person name="Huang Q."/>
            <person name="Gao D."/>
            <person name="Wang J."/>
            <person name="Lang Y."/>
            <person name="Liu T."/>
            <person name="Li B."/>
            <person name="Bai Z."/>
            <person name="Luis Goicoechea J."/>
            <person name="Liang C."/>
            <person name="Chen C."/>
            <person name="Zhang W."/>
            <person name="Sun S."/>
            <person name="Liao Y."/>
            <person name="Zhang X."/>
            <person name="Yang L."/>
            <person name="Song C."/>
            <person name="Wang M."/>
            <person name="Shi J."/>
            <person name="Liu G."/>
            <person name="Liu J."/>
            <person name="Zhou H."/>
            <person name="Zhou W."/>
            <person name="Yu Q."/>
            <person name="An N."/>
            <person name="Chen Y."/>
            <person name="Cai Q."/>
            <person name="Wang B."/>
            <person name="Liu B."/>
            <person name="Min J."/>
            <person name="Huang Y."/>
            <person name="Wu H."/>
            <person name="Li Z."/>
            <person name="Zhang Y."/>
            <person name="Yin Y."/>
            <person name="Song W."/>
            <person name="Jiang J."/>
            <person name="Jackson S.A."/>
            <person name="Wing R.A."/>
            <person name="Wang J."/>
            <person name="Chen M."/>
        </authorList>
    </citation>
    <scope>NUCLEOTIDE SEQUENCE [LARGE SCALE GENOMIC DNA]</scope>
    <source>
        <strain evidence="2">cv. IRGC 101232</strain>
    </source>
</reference>
<feature type="region of interest" description="Disordered" evidence="1">
    <location>
        <begin position="20"/>
        <end position="49"/>
    </location>
</feature>
<dbReference type="EnsemblPlants" id="OB12G24840.1">
    <property type="protein sequence ID" value="OB12G24840.1"/>
    <property type="gene ID" value="OB12G24840"/>
</dbReference>
<dbReference type="Gramene" id="OB12G24840.1">
    <property type="protein sequence ID" value="OB12G24840.1"/>
    <property type="gene ID" value="OB12G24840"/>
</dbReference>
<organism evidence="2">
    <name type="scientific">Oryza brachyantha</name>
    <name type="common">malo sina</name>
    <dbReference type="NCBI Taxonomy" id="4533"/>
    <lineage>
        <taxon>Eukaryota</taxon>
        <taxon>Viridiplantae</taxon>
        <taxon>Streptophyta</taxon>
        <taxon>Embryophyta</taxon>
        <taxon>Tracheophyta</taxon>
        <taxon>Spermatophyta</taxon>
        <taxon>Magnoliopsida</taxon>
        <taxon>Liliopsida</taxon>
        <taxon>Poales</taxon>
        <taxon>Poaceae</taxon>
        <taxon>BOP clade</taxon>
        <taxon>Oryzoideae</taxon>
        <taxon>Oryzeae</taxon>
        <taxon>Oryzinae</taxon>
        <taxon>Oryza</taxon>
    </lineage>
</organism>
<sequence>MARIQCASLDPGGLNSAAAAANRGTGSRTMNGPAMAATGKSKPELGNNKCSNRDDLRFHLIRSERILEDPDTNARTEFRDDNLSSLSTKECSQSYREDEDVWWIALVAQNVIRPSQTTFLKERNIMEGAIILHETLHEMHRKKLDGVILKLDFEKAYDKDDTILFMENDLDGANNLKMVLGAYKKLSGLKINFHKSVLKKLDYYRSRFFWQCDEYKKKYRLARWSVLCPKTIGDSHFWAGLMTAKEPFQTLGHFIVNNGKQVIFKATQLTRLWPLLFKEDEGEEVIAKCKLLEKRMMELFSTSGWNFRRRIET</sequence>
<accession>J3NES6</accession>
<evidence type="ECO:0000313" key="3">
    <source>
        <dbReference type="Proteomes" id="UP000006038"/>
    </source>
</evidence>
<protein>
    <recommendedName>
        <fullName evidence="4">Reverse transcriptase domain-containing protein</fullName>
    </recommendedName>
</protein>
<evidence type="ECO:0000256" key="1">
    <source>
        <dbReference type="SAM" id="MobiDB-lite"/>
    </source>
</evidence>
<dbReference type="HOGENOM" id="CLU_889572_0_0_1"/>
<keyword evidence="3" id="KW-1185">Reference proteome</keyword>
<evidence type="ECO:0000313" key="2">
    <source>
        <dbReference type="EnsemblPlants" id="OB12G24840.1"/>
    </source>
</evidence>